<accession>A0A7W6G0S6</accession>
<name>A0A7W6G0S6_9HYPH</name>
<dbReference type="EMBL" id="JACIDV010000002">
    <property type="protein sequence ID" value="MBB3944704.1"/>
    <property type="molecule type" value="Genomic_DNA"/>
</dbReference>
<proteinExistence type="predicted"/>
<sequence>MIGFTPQQVNEMSVWQFMAMVDGYVEANSPDDGSLTAKEVDELWDFVQA</sequence>
<comment type="caution">
    <text evidence="1">The sequence shown here is derived from an EMBL/GenBank/DDBJ whole genome shotgun (WGS) entry which is preliminary data.</text>
</comment>
<dbReference type="Proteomes" id="UP000565286">
    <property type="component" value="Unassembled WGS sequence"/>
</dbReference>
<dbReference type="RefSeq" id="WP_183894483.1">
    <property type="nucleotide sequence ID" value="NZ_JACIDV010000002.1"/>
</dbReference>
<evidence type="ECO:0000313" key="2">
    <source>
        <dbReference type="Proteomes" id="UP000565286"/>
    </source>
</evidence>
<organism evidence="1 2">
    <name type="scientific">Rhizobium skierniewicense</name>
    <dbReference type="NCBI Taxonomy" id="984260"/>
    <lineage>
        <taxon>Bacteria</taxon>
        <taxon>Pseudomonadati</taxon>
        <taxon>Pseudomonadota</taxon>
        <taxon>Alphaproteobacteria</taxon>
        <taxon>Hyphomicrobiales</taxon>
        <taxon>Rhizobiaceae</taxon>
        <taxon>Rhizobium/Agrobacterium group</taxon>
        <taxon>Rhizobium</taxon>
    </lineage>
</organism>
<gene>
    <name evidence="1" type="ORF">GGQ73_000629</name>
</gene>
<evidence type="ECO:0000313" key="1">
    <source>
        <dbReference type="EMBL" id="MBB3944704.1"/>
    </source>
</evidence>
<protein>
    <submittedName>
        <fullName evidence="1">Uncharacterized protein</fullName>
    </submittedName>
</protein>
<dbReference type="AlphaFoldDB" id="A0A7W6G0S6"/>
<reference evidence="1 2" key="1">
    <citation type="submission" date="2020-08" db="EMBL/GenBank/DDBJ databases">
        <title>Genomic Encyclopedia of Type Strains, Phase IV (KMG-IV): sequencing the most valuable type-strain genomes for metagenomic binning, comparative biology and taxonomic classification.</title>
        <authorList>
            <person name="Goeker M."/>
        </authorList>
    </citation>
    <scope>NUCLEOTIDE SEQUENCE [LARGE SCALE GENOMIC DNA]</scope>
    <source>
        <strain evidence="1 2">DSM 26438</strain>
    </source>
</reference>
<keyword evidence="2" id="KW-1185">Reference proteome</keyword>